<sequence>MGFEIVEEEEAMNTAQSPLPLVSLNHVSFVCTSVSRSVSSTRRSWASSASSGRRRSTSTALGRVVVFGCLLLLIQQMLFNYGVGIHLLQCNNPEEVPKKKAKINPRDNHISFQCSNMDYLKHKLAEMGIEYVTAIVEDGDQGMEHLSSSLGLAEVKQRV</sequence>
<protein>
    <submittedName>
        <fullName evidence="1">Uncharacterized protein</fullName>
    </submittedName>
</protein>
<evidence type="ECO:0000313" key="1">
    <source>
        <dbReference type="EMBL" id="CAD1824564.1"/>
    </source>
</evidence>
<gene>
    <name evidence="1" type="ORF">CB5_LOCUS7775</name>
</gene>
<proteinExistence type="predicted"/>
<name>A0A6V7P1X1_ANACO</name>
<dbReference type="PANTHER" id="PTHR46142:SF13">
    <property type="entry name" value="LACTOYLGLUTATHIONE LYASE_GLYOXALASE I FAMILY PROTEIN"/>
    <property type="match status" value="1"/>
</dbReference>
<dbReference type="AlphaFoldDB" id="A0A6V7P1X1"/>
<accession>A0A6V7P1X1</accession>
<organism evidence="1">
    <name type="scientific">Ananas comosus var. bracteatus</name>
    <name type="common">red pineapple</name>
    <dbReference type="NCBI Taxonomy" id="296719"/>
    <lineage>
        <taxon>Eukaryota</taxon>
        <taxon>Viridiplantae</taxon>
        <taxon>Streptophyta</taxon>
        <taxon>Embryophyta</taxon>
        <taxon>Tracheophyta</taxon>
        <taxon>Spermatophyta</taxon>
        <taxon>Magnoliopsida</taxon>
        <taxon>Liliopsida</taxon>
        <taxon>Poales</taxon>
        <taxon>Bromeliaceae</taxon>
        <taxon>Bromelioideae</taxon>
        <taxon>Ananas</taxon>
    </lineage>
</organism>
<dbReference type="PANTHER" id="PTHR46142">
    <property type="match status" value="1"/>
</dbReference>
<reference evidence="1" key="1">
    <citation type="submission" date="2020-07" db="EMBL/GenBank/DDBJ databases">
        <authorList>
            <person name="Lin J."/>
        </authorList>
    </citation>
    <scope>NUCLEOTIDE SEQUENCE</scope>
</reference>
<dbReference type="EMBL" id="LR862144">
    <property type="protein sequence ID" value="CAD1824564.1"/>
    <property type="molecule type" value="Genomic_DNA"/>
</dbReference>